<evidence type="ECO:0000256" key="3">
    <source>
        <dbReference type="ARBA" id="ARBA00023002"/>
    </source>
</evidence>
<dbReference type="AlphaFoldDB" id="A0A512ND41"/>
<dbReference type="GO" id="GO:0051539">
    <property type="term" value="F:4 iron, 4 sulfur cluster binding"/>
    <property type="evidence" value="ECO:0007669"/>
    <property type="project" value="UniProtKB-KW"/>
</dbReference>
<dbReference type="InterPro" id="IPR039650">
    <property type="entry name" value="HdrA-like"/>
</dbReference>
<keyword evidence="1" id="KW-0004">4Fe-4S</keyword>
<dbReference type="SUPFAM" id="SSF51905">
    <property type="entry name" value="FAD/NAD(P)-binding domain"/>
    <property type="match status" value="1"/>
</dbReference>
<organism evidence="6 7">
    <name type="scientific">Reyranella soli</name>
    <dbReference type="NCBI Taxonomy" id="1230389"/>
    <lineage>
        <taxon>Bacteria</taxon>
        <taxon>Pseudomonadati</taxon>
        <taxon>Pseudomonadota</taxon>
        <taxon>Alphaproteobacteria</taxon>
        <taxon>Hyphomicrobiales</taxon>
        <taxon>Reyranellaceae</taxon>
        <taxon>Reyranella</taxon>
    </lineage>
</organism>
<evidence type="ECO:0000256" key="2">
    <source>
        <dbReference type="ARBA" id="ARBA00022723"/>
    </source>
</evidence>
<dbReference type="Proteomes" id="UP000321058">
    <property type="component" value="Unassembled WGS sequence"/>
</dbReference>
<name>A0A512ND41_9HYPH</name>
<dbReference type="PANTHER" id="PTHR43498">
    <property type="entry name" value="FERREDOXIN:COB-COM HETERODISULFIDE REDUCTASE SUBUNIT A"/>
    <property type="match status" value="1"/>
</dbReference>
<evidence type="ECO:0000313" key="6">
    <source>
        <dbReference type="EMBL" id="GEP56869.1"/>
    </source>
</evidence>
<evidence type="ECO:0000256" key="5">
    <source>
        <dbReference type="ARBA" id="ARBA00023014"/>
    </source>
</evidence>
<dbReference type="PANTHER" id="PTHR43498:SF1">
    <property type="entry name" value="COB--COM HETERODISULFIDE REDUCTASE IRON-SULFUR SUBUNIT A"/>
    <property type="match status" value="1"/>
</dbReference>
<dbReference type="Pfam" id="PF12831">
    <property type="entry name" value="FAD_oxidored"/>
    <property type="match status" value="1"/>
</dbReference>
<comment type="caution">
    <text evidence="6">The sequence shown here is derived from an EMBL/GenBank/DDBJ whole genome shotgun (WGS) entry which is preliminary data.</text>
</comment>
<dbReference type="EMBL" id="BKAJ01000071">
    <property type="protein sequence ID" value="GEP56869.1"/>
    <property type="molecule type" value="Genomic_DNA"/>
</dbReference>
<accession>A0A512ND41</accession>
<keyword evidence="5" id="KW-0411">Iron-sulfur</keyword>
<evidence type="ECO:0000313" key="7">
    <source>
        <dbReference type="Proteomes" id="UP000321058"/>
    </source>
</evidence>
<keyword evidence="7" id="KW-1185">Reference proteome</keyword>
<dbReference type="OrthoDB" id="9777740at2"/>
<dbReference type="InterPro" id="IPR036188">
    <property type="entry name" value="FAD/NAD-bd_sf"/>
</dbReference>
<protein>
    <submittedName>
        <fullName evidence="6">Membrane protein</fullName>
    </submittedName>
</protein>
<sequence length="420" mass="44426">MTGEQYDVAVVGGGSAGTAAAIAAARCGARTILLEKGSCLGGAATLRNVLTYCGLYTLGDEPRQAVMGVAEEVMAGLRRLGAVTGPQRHRGVFVVFDPEAVKLVLDSLCAEAGVQVMFNAFVCGATRTDGRIIDLSWQDHGGEHTIASRAFVDASGEGDLAQFAGAATRYGNDGAVNLGTLATRFGGIPRDVTVTADQLTAAIQAAKAAGRGPFSKDRSVLTRLPISGDVVCYLASEDYDPRDARSQSAAERRGRRQAWAYLDVLRSLPGCANAYLASTGPEFGTRETRHIEAAHRLAWQDVVEGRPQPDSIALGAWGVEWHDRATLQSSFIYPPGKTAYEIPLRCLRSRDTENLFAAGRVVDADRQAGASLRVMGTAFATGQAAGVAAALFADQGRADGERVRRILREQGALVEIDQIA</sequence>
<keyword evidence="2" id="KW-0479">Metal-binding</keyword>
<dbReference type="Gene3D" id="3.50.50.60">
    <property type="entry name" value="FAD/NAD(P)-binding domain"/>
    <property type="match status" value="1"/>
</dbReference>
<dbReference type="GO" id="GO:0016491">
    <property type="term" value="F:oxidoreductase activity"/>
    <property type="evidence" value="ECO:0007669"/>
    <property type="project" value="UniProtKB-KW"/>
</dbReference>
<keyword evidence="3" id="KW-0560">Oxidoreductase</keyword>
<gene>
    <name evidence="6" type="ORF">RSO01_40350</name>
</gene>
<keyword evidence="4" id="KW-0408">Iron</keyword>
<reference evidence="6 7" key="1">
    <citation type="submission" date="2019-07" db="EMBL/GenBank/DDBJ databases">
        <title>Whole genome shotgun sequence of Reyranella soli NBRC 108950.</title>
        <authorList>
            <person name="Hosoyama A."/>
            <person name="Uohara A."/>
            <person name="Ohji S."/>
            <person name="Ichikawa N."/>
        </authorList>
    </citation>
    <scope>NUCLEOTIDE SEQUENCE [LARGE SCALE GENOMIC DNA]</scope>
    <source>
        <strain evidence="6 7">NBRC 108950</strain>
    </source>
</reference>
<dbReference type="GO" id="GO:0046872">
    <property type="term" value="F:metal ion binding"/>
    <property type="evidence" value="ECO:0007669"/>
    <property type="project" value="UniProtKB-KW"/>
</dbReference>
<evidence type="ECO:0000256" key="4">
    <source>
        <dbReference type="ARBA" id="ARBA00023004"/>
    </source>
</evidence>
<dbReference type="PRINTS" id="PR00411">
    <property type="entry name" value="PNDRDTASEI"/>
</dbReference>
<proteinExistence type="predicted"/>
<evidence type="ECO:0000256" key="1">
    <source>
        <dbReference type="ARBA" id="ARBA00022485"/>
    </source>
</evidence>